<dbReference type="PROSITE" id="PS00211">
    <property type="entry name" value="ABC_TRANSPORTER_1"/>
    <property type="match status" value="1"/>
</dbReference>
<reference evidence="10 11" key="1">
    <citation type="submission" date="2020-09" db="EMBL/GenBank/DDBJ databases">
        <title>Paenibacillus sp. strain PR3 16S rRNA gene Genome sequencing and assembly.</title>
        <authorList>
            <person name="Kim J."/>
        </authorList>
    </citation>
    <scope>NUCLEOTIDE SEQUENCE [LARGE SCALE GENOMIC DNA]</scope>
    <source>
        <strain evidence="10 11">PR3</strain>
    </source>
</reference>
<dbReference type="InterPro" id="IPR027417">
    <property type="entry name" value="P-loop_NTPase"/>
</dbReference>
<evidence type="ECO:0000256" key="7">
    <source>
        <dbReference type="SAM" id="Phobius"/>
    </source>
</evidence>
<gene>
    <name evidence="10" type="ORF">H8B09_20600</name>
</gene>
<dbReference type="PROSITE" id="PS50893">
    <property type="entry name" value="ABC_TRANSPORTER_2"/>
    <property type="match status" value="1"/>
</dbReference>
<dbReference type="PROSITE" id="PS50929">
    <property type="entry name" value="ABC_TM1F"/>
    <property type="match status" value="1"/>
</dbReference>
<dbReference type="Pfam" id="PF00664">
    <property type="entry name" value="ABC_membrane"/>
    <property type="match status" value="1"/>
</dbReference>
<proteinExistence type="predicted"/>
<dbReference type="InterPro" id="IPR003439">
    <property type="entry name" value="ABC_transporter-like_ATP-bd"/>
</dbReference>
<dbReference type="SUPFAM" id="SSF52540">
    <property type="entry name" value="P-loop containing nucleoside triphosphate hydrolases"/>
    <property type="match status" value="1"/>
</dbReference>
<evidence type="ECO:0000256" key="6">
    <source>
        <dbReference type="ARBA" id="ARBA00023136"/>
    </source>
</evidence>
<dbReference type="SMART" id="SM00382">
    <property type="entry name" value="AAA"/>
    <property type="match status" value="1"/>
</dbReference>
<dbReference type="InterPro" id="IPR017871">
    <property type="entry name" value="ABC_transporter-like_CS"/>
</dbReference>
<dbReference type="EMBL" id="JACXZA010000005">
    <property type="protein sequence ID" value="MBD3921180.1"/>
    <property type="molecule type" value="Genomic_DNA"/>
</dbReference>
<accession>A0ABR8N1U5</accession>
<evidence type="ECO:0000256" key="5">
    <source>
        <dbReference type="ARBA" id="ARBA00022989"/>
    </source>
</evidence>
<keyword evidence="2 7" id="KW-0812">Transmembrane</keyword>
<evidence type="ECO:0000256" key="3">
    <source>
        <dbReference type="ARBA" id="ARBA00022741"/>
    </source>
</evidence>
<keyword evidence="4 10" id="KW-0067">ATP-binding</keyword>
<dbReference type="Pfam" id="PF00005">
    <property type="entry name" value="ABC_tran"/>
    <property type="match status" value="1"/>
</dbReference>
<keyword evidence="5 7" id="KW-1133">Transmembrane helix</keyword>
<dbReference type="InterPro" id="IPR011527">
    <property type="entry name" value="ABC1_TM_dom"/>
</dbReference>
<dbReference type="InterPro" id="IPR036640">
    <property type="entry name" value="ABC1_TM_sf"/>
</dbReference>
<evidence type="ECO:0000313" key="11">
    <source>
        <dbReference type="Proteomes" id="UP000609346"/>
    </source>
</evidence>
<protein>
    <submittedName>
        <fullName evidence="10">ABC transporter ATP-binding protein</fullName>
    </submittedName>
</protein>
<dbReference type="SUPFAM" id="SSF90123">
    <property type="entry name" value="ABC transporter transmembrane region"/>
    <property type="match status" value="1"/>
</dbReference>
<feature type="domain" description="ABC transporter" evidence="8">
    <location>
        <begin position="356"/>
        <end position="591"/>
    </location>
</feature>
<dbReference type="PANTHER" id="PTHR43394">
    <property type="entry name" value="ATP-DEPENDENT PERMEASE MDL1, MITOCHONDRIAL"/>
    <property type="match status" value="1"/>
</dbReference>
<evidence type="ECO:0000256" key="4">
    <source>
        <dbReference type="ARBA" id="ARBA00022840"/>
    </source>
</evidence>
<dbReference type="InterPro" id="IPR003593">
    <property type="entry name" value="AAA+_ATPase"/>
</dbReference>
<evidence type="ECO:0000256" key="1">
    <source>
        <dbReference type="ARBA" id="ARBA00004651"/>
    </source>
</evidence>
<keyword evidence="6 7" id="KW-0472">Membrane</keyword>
<feature type="transmembrane region" description="Helical" evidence="7">
    <location>
        <begin position="172"/>
        <end position="190"/>
    </location>
</feature>
<dbReference type="Proteomes" id="UP000609346">
    <property type="component" value="Unassembled WGS sequence"/>
</dbReference>
<keyword evidence="3" id="KW-0547">Nucleotide-binding</keyword>
<feature type="transmembrane region" description="Helical" evidence="7">
    <location>
        <begin position="145"/>
        <end position="166"/>
    </location>
</feature>
<evidence type="ECO:0000313" key="10">
    <source>
        <dbReference type="EMBL" id="MBD3921180.1"/>
    </source>
</evidence>
<dbReference type="RefSeq" id="WP_191205457.1">
    <property type="nucleotide sequence ID" value="NZ_JACXZA010000005.1"/>
</dbReference>
<comment type="caution">
    <text evidence="10">The sequence shown here is derived from an EMBL/GenBank/DDBJ whole genome shotgun (WGS) entry which is preliminary data.</text>
</comment>
<dbReference type="GO" id="GO:0005524">
    <property type="term" value="F:ATP binding"/>
    <property type="evidence" value="ECO:0007669"/>
    <property type="project" value="UniProtKB-KW"/>
</dbReference>
<feature type="transmembrane region" description="Helical" evidence="7">
    <location>
        <begin position="20"/>
        <end position="50"/>
    </location>
</feature>
<keyword evidence="11" id="KW-1185">Reference proteome</keyword>
<evidence type="ECO:0000259" key="8">
    <source>
        <dbReference type="PROSITE" id="PS50893"/>
    </source>
</evidence>
<sequence length="600" mass="67901">MQDLLAYLRKFQRFAGLQLYLNMAGMTVSSLLDGLGILMLLPMLSLIGLTSMFSNSYLEALVQPLRSLDAAVQLPAVLLIYLVLLISQSSLSRFLGNRNIQLEQRFIRYIRNDVYRSLLEANWPFFLGTRKSDLTHVMTTELPRVSYGIFTFLQMIMSVLFTLVQIGIALWLSYKLTLLVLVCGLILAFVNRKSFTASRSIGDEMTTLMQSYMAGMTEHFNGIKDIKSNMTESQHVDWFRALTIRMEHNVVRFSRLQSGSQFYYKLASGVFIALFVYIATAFFHAEGSMLLLIVIIFSRLWPKFSQLQSSWEGLAQIMPACRTLRELQFNSEQAREFDLKNLSVDIQSDWRMKHGIECRGVCYQYDVHRSSYALRHIDLNIPANSMTAIVGKSGAGKSTLIDLLIGLIEPQQGDIMVDGMPMRTCSFQFRQTVSYVSQDPFLFHLSLRENLCMGAPDATEEQLWEALRFSAADEFVRRLPDGLDTLLGDRGVRLSGGERQRIVLARAILRKPSVLILDEATSALDSENEAKIQLALERIRGSMTIIFIAHRLSTIRHADQVIVLENGGIIQRGSYSQLANASNGMFSQLLHQQEIAAVSR</sequence>
<dbReference type="InterPro" id="IPR039421">
    <property type="entry name" value="Type_1_exporter"/>
</dbReference>
<feature type="transmembrane region" description="Helical" evidence="7">
    <location>
        <begin position="70"/>
        <end position="91"/>
    </location>
</feature>
<name>A0ABR8N1U5_9BACL</name>
<feature type="transmembrane region" description="Helical" evidence="7">
    <location>
        <begin position="262"/>
        <end position="279"/>
    </location>
</feature>
<comment type="subcellular location">
    <subcellularLocation>
        <location evidence="1">Cell membrane</location>
        <topology evidence="1">Multi-pass membrane protein</topology>
    </subcellularLocation>
</comment>
<evidence type="ECO:0000256" key="2">
    <source>
        <dbReference type="ARBA" id="ARBA00022692"/>
    </source>
</evidence>
<dbReference type="PANTHER" id="PTHR43394:SF1">
    <property type="entry name" value="ATP-BINDING CASSETTE SUB-FAMILY B MEMBER 10, MITOCHONDRIAL"/>
    <property type="match status" value="1"/>
</dbReference>
<dbReference type="Gene3D" id="1.20.1560.10">
    <property type="entry name" value="ABC transporter type 1, transmembrane domain"/>
    <property type="match status" value="1"/>
</dbReference>
<evidence type="ECO:0000259" key="9">
    <source>
        <dbReference type="PROSITE" id="PS50929"/>
    </source>
</evidence>
<dbReference type="Gene3D" id="3.40.50.300">
    <property type="entry name" value="P-loop containing nucleotide triphosphate hydrolases"/>
    <property type="match status" value="1"/>
</dbReference>
<organism evidence="10 11">
    <name type="scientific">Paenibacillus terricola</name>
    <dbReference type="NCBI Taxonomy" id="2763503"/>
    <lineage>
        <taxon>Bacteria</taxon>
        <taxon>Bacillati</taxon>
        <taxon>Bacillota</taxon>
        <taxon>Bacilli</taxon>
        <taxon>Bacillales</taxon>
        <taxon>Paenibacillaceae</taxon>
        <taxon>Paenibacillus</taxon>
    </lineage>
</organism>
<feature type="domain" description="ABC transmembrane type-1" evidence="9">
    <location>
        <begin position="38"/>
        <end position="316"/>
    </location>
</feature>